<dbReference type="InterPro" id="IPR051784">
    <property type="entry name" value="Nod_factor_ABC_transporter"/>
</dbReference>
<dbReference type="Proteomes" id="UP000219612">
    <property type="component" value="Unassembled WGS sequence"/>
</dbReference>
<evidence type="ECO:0000256" key="1">
    <source>
        <dbReference type="ARBA" id="ARBA00004141"/>
    </source>
</evidence>
<protein>
    <submittedName>
        <fullName evidence="8">ABC-2 type transport system permease protein</fullName>
    </submittedName>
</protein>
<comment type="subcellular location">
    <subcellularLocation>
        <location evidence="1">Membrane</location>
        <topology evidence="1">Multi-pass membrane protein</topology>
    </subcellularLocation>
</comment>
<dbReference type="AlphaFoldDB" id="A0A285K970"/>
<evidence type="ECO:0000256" key="5">
    <source>
        <dbReference type="ARBA" id="ARBA00023251"/>
    </source>
</evidence>
<reference evidence="8 9" key="1">
    <citation type="submission" date="2017-09" db="EMBL/GenBank/DDBJ databases">
        <authorList>
            <person name="Ehlers B."/>
            <person name="Leendertz F.H."/>
        </authorList>
    </citation>
    <scope>NUCLEOTIDE SEQUENCE [LARGE SCALE GENOMIC DNA]</scope>
    <source>
        <strain evidence="8 9">CGMCC 4.6857</strain>
    </source>
</reference>
<dbReference type="PIRSF" id="PIRSF006648">
    <property type="entry name" value="DrrB"/>
    <property type="match status" value="1"/>
</dbReference>
<dbReference type="EMBL" id="OBDY01000032">
    <property type="protein sequence ID" value="SNY68006.1"/>
    <property type="molecule type" value="Genomic_DNA"/>
</dbReference>
<organism evidence="8 9">
    <name type="scientific">Paractinoplanes atraurantiacus</name>
    <dbReference type="NCBI Taxonomy" id="1036182"/>
    <lineage>
        <taxon>Bacteria</taxon>
        <taxon>Bacillati</taxon>
        <taxon>Actinomycetota</taxon>
        <taxon>Actinomycetes</taxon>
        <taxon>Micromonosporales</taxon>
        <taxon>Micromonosporaceae</taxon>
        <taxon>Paractinoplanes</taxon>
    </lineage>
</organism>
<gene>
    <name evidence="8" type="ORF">SAMN05421748_13272</name>
</gene>
<evidence type="ECO:0000256" key="3">
    <source>
        <dbReference type="ARBA" id="ARBA00022989"/>
    </source>
</evidence>
<dbReference type="PANTHER" id="PTHR43229">
    <property type="entry name" value="NODULATION PROTEIN J"/>
    <property type="match status" value="1"/>
</dbReference>
<dbReference type="GO" id="GO:0046677">
    <property type="term" value="P:response to antibiotic"/>
    <property type="evidence" value="ECO:0007669"/>
    <property type="project" value="UniProtKB-KW"/>
</dbReference>
<dbReference type="InterPro" id="IPR000412">
    <property type="entry name" value="ABC_2_transport"/>
</dbReference>
<dbReference type="RefSeq" id="WP_097327845.1">
    <property type="nucleotide sequence ID" value="NZ_OBDY01000032.1"/>
</dbReference>
<keyword evidence="5" id="KW-0046">Antibiotic resistance</keyword>
<proteinExistence type="predicted"/>
<dbReference type="GO" id="GO:0043190">
    <property type="term" value="C:ATP-binding cassette (ABC) transporter complex"/>
    <property type="evidence" value="ECO:0007669"/>
    <property type="project" value="InterPro"/>
</dbReference>
<accession>A0A285K970</accession>
<feature type="transmembrane region" description="Helical" evidence="6">
    <location>
        <begin position="100"/>
        <end position="121"/>
    </location>
</feature>
<feature type="transmembrane region" description="Helical" evidence="6">
    <location>
        <begin position="161"/>
        <end position="181"/>
    </location>
</feature>
<feature type="transmembrane region" description="Helical" evidence="6">
    <location>
        <begin position="217"/>
        <end position="237"/>
    </location>
</feature>
<feature type="transmembrane region" description="Helical" evidence="6">
    <location>
        <begin position="21"/>
        <end position="42"/>
    </location>
</feature>
<keyword evidence="3 6" id="KW-1133">Transmembrane helix</keyword>
<dbReference type="OrthoDB" id="3745966at2"/>
<keyword evidence="2 6" id="KW-0812">Transmembrane</keyword>
<feature type="transmembrane region" description="Helical" evidence="6">
    <location>
        <begin position="48"/>
        <end position="67"/>
    </location>
</feature>
<keyword evidence="9" id="KW-1185">Reference proteome</keyword>
<dbReference type="InterPro" id="IPR013525">
    <property type="entry name" value="ABC2_TM"/>
</dbReference>
<dbReference type="GO" id="GO:0140359">
    <property type="term" value="F:ABC-type transporter activity"/>
    <property type="evidence" value="ECO:0007669"/>
    <property type="project" value="InterPro"/>
</dbReference>
<evidence type="ECO:0000256" key="2">
    <source>
        <dbReference type="ARBA" id="ARBA00022692"/>
    </source>
</evidence>
<dbReference type="Pfam" id="PF01061">
    <property type="entry name" value="ABC2_membrane"/>
    <property type="match status" value="1"/>
</dbReference>
<feature type="transmembrane region" description="Helical" evidence="6">
    <location>
        <begin position="133"/>
        <end position="154"/>
    </location>
</feature>
<keyword evidence="4 6" id="KW-0472">Membrane</keyword>
<feature type="domain" description="ABC-2 type transporter transmembrane" evidence="7">
    <location>
        <begin position="11"/>
        <end position="186"/>
    </location>
</feature>
<dbReference type="PANTHER" id="PTHR43229:SF3">
    <property type="entry name" value="ABC-TYPE MULTIDRUG TRANSPORT SYSTEM, PERMEASE COMPONENT"/>
    <property type="match status" value="1"/>
</dbReference>
<evidence type="ECO:0000259" key="7">
    <source>
        <dbReference type="Pfam" id="PF01061"/>
    </source>
</evidence>
<name>A0A285K970_9ACTN</name>
<evidence type="ECO:0000256" key="6">
    <source>
        <dbReference type="SAM" id="Phobius"/>
    </source>
</evidence>
<evidence type="ECO:0000313" key="9">
    <source>
        <dbReference type="Proteomes" id="UP000219612"/>
    </source>
</evidence>
<evidence type="ECO:0000313" key="8">
    <source>
        <dbReference type="EMBL" id="SNY68006.1"/>
    </source>
</evidence>
<sequence length="246" mass="25992">MSSLALTHARFQLVETVRIPIAIFGSAFFPAAAMLAFVVPFAGGDPVAATYATVSMITFSVMTTNLFQYGVGVSEDRAQPWDPYVRTLPTGPLARFSGRVLAGLVLMVLSLIPVIVIAALFTEATLSGEQFLLTASVTVLISIPFTLMGLAIGYSLPQKAAIVVAQVLFFPLAFLGGLMTAPGAAPGIVEDLAPYLPTGGAARLMWAAAGDYPLEPLSILALIGWTATLAGFATWAYRRDEGRRFS</sequence>
<evidence type="ECO:0000256" key="4">
    <source>
        <dbReference type="ARBA" id="ARBA00023136"/>
    </source>
</evidence>